<feature type="binding site" evidence="17">
    <location>
        <position position="362"/>
    </location>
    <ligand>
        <name>(6S)-NADPHX</name>
        <dbReference type="ChEBI" id="CHEBI:64076"/>
    </ligand>
</feature>
<feature type="binding site" evidence="18">
    <location>
        <begin position="127"/>
        <end position="133"/>
    </location>
    <ligand>
        <name>(6S)-NADPHX</name>
        <dbReference type="ChEBI" id="CHEBI:64076"/>
    </ligand>
</feature>
<comment type="similarity">
    <text evidence="18">Belongs to the NnrE/AIBP family.</text>
</comment>
<dbReference type="SUPFAM" id="SSF53613">
    <property type="entry name" value="Ribokinase-like"/>
    <property type="match status" value="1"/>
</dbReference>
<dbReference type="PROSITE" id="PS01050">
    <property type="entry name" value="YJEF_C_2"/>
    <property type="match status" value="1"/>
</dbReference>
<proteinExistence type="inferred from homology"/>
<comment type="function">
    <text evidence="14 19">Bifunctional enzyme that catalyzes the epimerization of the S- and R-forms of NAD(P)HX and the dehydration of the S-form of NAD(P)HX at the expense of ADP, which is converted to AMP. This allows the repair of both epimers of NAD(P)HX, a damaged form of NAD(P)H that is a result of enzymatic or heat-dependent hydration.</text>
</comment>
<dbReference type="PIRSF" id="PIRSF017184">
    <property type="entry name" value="Nnr"/>
    <property type="match status" value="1"/>
</dbReference>
<dbReference type="EMBL" id="MFNF01000001">
    <property type="protein sequence ID" value="OGH04789.1"/>
    <property type="molecule type" value="Genomic_DNA"/>
</dbReference>
<dbReference type="CDD" id="cd01171">
    <property type="entry name" value="YXKO-related"/>
    <property type="match status" value="1"/>
</dbReference>
<feature type="binding site" evidence="17">
    <location>
        <position position="255"/>
    </location>
    <ligand>
        <name>(6S)-NADPHX</name>
        <dbReference type="ChEBI" id="CHEBI:64076"/>
    </ligand>
</feature>
<dbReference type="EC" id="5.1.99.6" evidence="19"/>
<keyword evidence="10 17" id="KW-0520">NAD</keyword>
<dbReference type="Gene3D" id="3.40.1190.20">
    <property type="match status" value="1"/>
</dbReference>
<comment type="similarity">
    <text evidence="17">Belongs to the NnrD/CARKD family.</text>
</comment>
<evidence type="ECO:0000256" key="4">
    <source>
        <dbReference type="ARBA" id="ARBA00009524"/>
    </source>
</evidence>
<dbReference type="GO" id="GO:0110051">
    <property type="term" value="P:metabolite repair"/>
    <property type="evidence" value="ECO:0007669"/>
    <property type="project" value="TreeGrafter"/>
</dbReference>
<evidence type="ECO:0000256" key="3">
    <source>
        <dbReference type="ARBA" id="ARBA00006001"/>
    </source>
</evidence>
<comment type="cofactor">
    <cofactor evidence="18 19">
        <name>K(+)</name>
        <dbReference type="ChEBI" id="CHEBI:29103"/>
    </cofactor>
    <text evidence="18 19">Binds 1 potassium ion per subunit.</text>
</comment>
<sequence length="492" mass="52457">MKLVDSRQMEALDQRAQTELGLNPLVLMESAARSVLESVRDLLVPGVTAYLFCGTGNNGGDGYALGRLLVNQGFEVVLVSLGSPKTEAAQENARLFRFFGRVLEFEDFLTTLLRPRPQDLIFDAILGTGLKSEILGRVQAAVQWINHAQGHKISLDLPTGINGSTGDEMGLSVQAERTVAFQLEKLGHHLHPGKARRGKLVCQKISIVEEPLETPYHLFDGIQALGLLPPLDPLTYKNRQGHLGLVCGSPGMMGAALLSGLGAIRSGAGLVTLCLPQGEQNALLAAAPELMTCPRESALPERFARFQALGLGCGLGRNPEDWAKYRSWITNFVGPVVLDADAFYGLEGLKGLGPHRLVLTPHVGEFAQMTGWKAPKNNGERIEQARDFAIKEGTTLLLKGAPTLVVNQEGELWVNETGNPGMATAGSGDVLTGVIGALLAQGLPPFDAARLGCWLHGKAGDDFALNHSPQGLTASGLIQGLPDAFGALRPKA</sequence>
<feature type="binding site" evidence="17">
    <location>
        <position position="428"/>
    </location>
    <ligand>
        <name>AMP</name>
        <dbReference type="ChEBI" id="CHEBI:456215"/>
    </ligand>
</feature>
<feature type="binding site" evidence="18">
    <location>
        <position position="156"/>
    </location>
    <ligand>
        <name>(6S)-NADPHX</name>
        <dbReference type="ChEBI" id="CHEBI:64076"/>
    </ligand>
</feature>
<dbReference type="InterPro" id="IPR030677">
    <property type="entry name" value="Nnr"/>
</dbReference>
<dbReference type="Pfam" id="PF03853">
    <property type="entry name" value="YjeF_N"/>
    <property type="match status" value="1"/>
</dbReference>
<dbReference type="HAMAP" id="MF_01965">
    <property type="entry name" value="NADHX_dehydratase"/>
    <property type="match status" value="1"/>
</dbReference>
<evidence type="ECO:0000256" key="8">
    <source>
        <dbReference type="ARBA" id="ARBA00022857"/>
    </source>
</evidence>
<evidence type="ECO:0000256" key="17">
    <source>
        <dbReference type="HAMAP-Rule" id="MF_01965"/>
    </source>
</evidence>
<feature type="domain" description="YjeF C-terminal" evidence="20">
    <location>
        <begin position="220"/>
        <end position="488"/>
    </location>
</feature>
<evidence type="ECO:0000256" key="14">
    <source>
        <dbReference type="ARBA" id="ARBA00025153"/>
    </source>
</evidence>
<accession>A0A1F6H338</accession>
<evidence type="ECO:0000313" key="22">
    <source>
        <dbReference type="EMBL" id="OGH04789.1"/>
    </source>
</evidence>
<dbReference type="InterPro" id="IPR029056">
    <property type="entry name" value="Ribokinase-like"/>
</dbReference>
<comment type="subunit">
    <text evidence="17">Homotetramer.</text>
</comment>
<gene>
    <name evidence="18" type="primary">nnrE</name>
    <name evidence="17" type="synonym">nnrD</name>
    <name evidence="22" type="ORF">A2557_07325</name>
</gene>
<evidence type="ECO:0000256" key="19">
    <source>
        <dbReference type="PIRNR" id="PIRNR017184"/>
    </source>
</evidence>
<dbReference type="GO" id="GO:0046496">
    <property type="term" value="P:nicotinamide nucleotide metabolic process"/>
    <property type="evidence" value="ECO:0007669"/>
    <property type="project" value="UniProtKB-UniRule"/>
</dbReference>
<evidence type="ECO:0000256" key="18">
    <source>
        <dbReference type="HAMAP-Rule" id="MF_01966"/>
    </source>
</evidence>
<keyword evidence="13" id="KW-0511">Multifunctional enzyme</keyword>
<dbReference type="EC" id="4.2.1.136" evidence="19"/>
<protein>
    <recommendedName>
        <fullName evidence="19">Bifunctional NAD(P)H-hydrate repair enzyme</fullName>
    </recommendedName>
    <alternativeName>
        <fullName evidence="19">Nicotinamide nucleotide repair protein</fullName>
    </alternativeName>
    <domain>
        <recommendedName>
            <fullName evidence="19">ADP-dependent (S)-NAD(P)H-hydrate dehydratase</fullName>
            <ecNumber evidence="19">4.2.1.136</ecNumber>
        </recommendedName>
        <alternativeName>
            <fullName evidence="19">ADP-dependent NAD(P)HX dehydratase</fullName>
        </alternativeName>
    </domain>
    <domain>
        <recommendedName>
            <fullName evidence="19">NAD(P)H-hydrate epimerase</fullName>
            <ecNumber evidence="19">5.1.99.6</ecNumber>
        </recommendedName>
    </domain>
</protein>
<comment type="cofactor">
    <cofactor evidence="17">
        <name>Mg(2+)</name>
        <dbReference type="ChEBI" id="CHEBI:18420"/>
    </cofactor>
</comment>
<feature type="domain" description="YjeF N-terminal" evidence="21">
    <location>
        <begin position="9"/>
        <end position="213"/>
    </location>
</feature>
<dbReference type="InterPro" id="IPR004443">
    <property type="entry name" value="YjeF_N_dom"/>
</dbReference>
<evidence type="ECO:0000256" key="16">
    <source>
        <dbReference type="ARBA" id="ARBA00049209"/>
    </source>
</evidence>
<keyword evidence="11 18" id="KW-0413">Isomerase</keyword>
<dbReference type="InterPro" id="IPR036652">
    <property type="entry name" value="YjeF_N_dom_sf"/>
</dbReference>
<feature type="binding site" evidence="18">
    <location>
        <begin position="57"/>
        <end position="61"/>
    </location>
    <ligand>
        <name>(6S)-NADPHX</name>
        <dbReference type="ChEBI" id="CHEBI:64076"/>
    </ligand>
</feature>
<evidence type="ECO:0000256" key="15">
    <source>
        <dbReference type="ARBA" id="ARBA00048238"/>
    </source>
</evidence>
<comment type="function">
    <text evidence="17">Catalyzes the dehydration of the S-form of NAD(P)HX at the expense of ADP, which is converted to AMP. Together with NAD(P)HX epimerase, which catalyzes the epimerization of the S- and R-forms, the enzyme allows the repair of both epimers of NAD(P)HX, a damaged form of NAD(P)H that is a result of enzymatic or heat-dependent hydration.</text>
</comment>
<dbReference type="InterPro" id="IPR017953">
    <property type="entry name" value="Carbohydrate_kinase_pred_CS"/>
</dbReference>
<dbReference type="GO" id="GO:0052856">
    <property type="term" value="F:NAD(P)HX epimerase activity"/>
    <property type="evidence" value="ECO:0007669"/>
    <property type="project" value="UniProtKB-UniRule"/>
</dbReference>
<dbReference type="Proteomes" id="UP000177583">
    <property type="component" value="Unassembled WGS sequence"/>
</dbReference>
<dbReference type="GO" id="GO:0005524">
    <property type="term" value="F:ATP binding"/>
    <property type="evidence" value="ECO:0007669"/>
    <property type="project" value="UniProtKB-UniRule"/>
</dbReference>
<name>A0A1F6H338_9PROT</name>
<comment type="function">
    <text evidence="18">Catalyzes the epimerization of the S- and R-forms of NAD(P)HX, a damaged form of NAD(P)H that is a result of enzymatic or heat-dependent hydration. This is a prerequisite for the S-specific NAD(P)H-hydrate dehydratase to allow the repair of both epimers of NAD(P)HX.</text>
</comment>
<comment type="similarity">
    <text evidence="4 19">In the C-terminal section; belongs to the NnrD/CARKD family.</text>
</comment>
<dbReference type="PANTHER" id="PTHR12592:SF0">
    <property type="entry name" value="ATP-DEPENDENT (S)-NAD(P)H-HYDRATE DEHYDRATASE"/>
    <property type="match status" value="1"/>
</dbReference>
<keyword evidence="5 18" id="KW-0479">Metal-binding</keyword>
<evidence type="ECO:0000256" key="11">
    <source>
        <dbReference type="ARBA" id="ARBA00023235"/>
    </source>
</evidence>
<comment type="catalytic activity">
    <reaction evidence="15 17 19">
        <text>(6S)-NADHX + ADP = AMP + phosphate + NADH + H(+)</text>
        <dbReference type="Rhea" id="RHEA:32223"/>
        <dbReference type="ChEBI" id="CHEBI:15378"/>
        <dbReference type="ChEBI" id="CHEBI:43474"/>
        <dbReference type="ChEBI" id="CHEBI:57945"/>
        <dbReference type="ChEBI" id="CHEBI:64074"/>
        <dbReference type="ChEBI" id="CHEBI:456215"/>
        <dbReference type="ChEBI" id="CHEBI:456216"/>
        <dbReference type="EC" id="4.2.1.136"/>
    </reaction>
</comment>
<dbReference type="GO" id="GO:0052855">
    <property type="term" value="F:ADP-dependent NAD(P)H-hydrate dehydratase activity"/>
    <property type="evidence" value="ECO:0007669"/>
    <property type="project" value="UniProtKB-UniRule"/>
</dbReference>
<feature type="binding site" evidence="18">
    <location>
        <position position="58"/>
    </location>
    <ligand>
        <name>K(+)</name>
        <dbReference type="ChEBI" id="CHEBI:29103"/>
    </ligand>
</feature>
<evidence type="ECO:0000256" key="2">
    <source>
        <dbReference type="ARBA" id="ARBA00000909"/>
    </source>
</evidence>
<feature type="binding site" evidence="18">
    <location>
        <position position="123"/>
    </location>
    <ligand>
        <name>K(+)</name>
        <dbReference type="ChEBI" id="CHEBI:29103"/>
    </ligand>
</feature>
<keyword evidence="7 17" id="KW-0067">ATP-binding</keyword>
<evidence type="ECO:0000313" key="23">
    <source>
        <dbReference type="Proteomes" id="UP000177583"/>
    </source>
</evidence>
<evidence type="ECO:0000256" key="13">
    <source>
        <dbReference type="ARBA" id="ARBA00023268"/>
    </source>
</evidence>
<evidence type="ECO:0000256" key="10">
    <source>
        <dbReference type="ARBA" id="ARBA00023027"/>
    </source>
</evidence>
<evidence type="ECO:0000256" key="12">
    <source>
        <dbReference type="ARBA" id="ARBA00023239"/>
    </source>
</evidence>
<feature type="binding site" evidence="18">
    <location>
        <position position="159"/>
    </location>
    <ligand>
        <name>K(+)</name>
        <dbReference type="ChEBI" id="CHEBI:29103"/>
    </ligand>
</feature>
<evidence type="ECO:0000259" key="21">
    <source>
        <dbReference type="PROSITE" id="PS51385"/>
    </source>
</evidence>
<dbReference type="InterPro" id="IPR000631">
    <property type="entry name" value="CARKD"/>
</dbReference>
<dbReference type="NCBIfam" id="TIGR00196">
    <property type="entry name" value="yjeF_cterm"/>
    <property type="match status" value="1"/>
</dbReference>
<feature type="binding site" evidence="17">
    <location>
        <position position="429"/>
    </location>
    <ligand>
        <name>(6S)-NADPHX</name>
        <dbReference type="ChEBI" id="CHEBI:64076"/>
    </ligand>
</feature>
<reference evidence="22 23" key="1">
    <citation type="journal article" date="2016" name="Nat. Commun.">
        <title>Thousands of microbial genomes shed light on interconnected biogeochemical processes in an aquifer system.</title>
        <authorList>
            <person name="Anantharaman K."/>
            <person name="Brown C.T."/>
            <person name="Hug L.A."/>
            <person name="Sharon I."/>
            <person name="Castelle C.J."/>
            <person name="Probst A.J."/>
            <person name="Thomas B.C."/>
            <person name="Singh A."/>
            <person name="Wilkins M.J."/>
            <person name="Karaoz U."/>
            <person name="Brodie E.L."/>
            <person name="Williams K.H."/>
            <person name="Hubbard S.S."/>
            <person name="Banfield J.F."/>
        </authorList>
    </citation>
    <scope>NUCLEOTIDE SEQUENCE [LARGE SCALE GENOMIC DNA]</scope>
</reference>
<evidence type="ECO:0000256" key="7">
    <source>
        <dbReference type="ARBA" id="ARBA00022840"/>
    </source>
</evidence>
<dbReference type="NCBIfam" id="TIGR00197">
    <property type="entry name" value="yjeF_nterm"/>
    <property type="match status" value="1"/>
</dbReference>
<comment type="catalytic activity">
    <reaction evidence="2 18 19">
        <text>(6R)-NADPHX = (6S)-NADPHX</text>
        <dbReference type="Rhea" id="RHEA:32227"/>
        <dbReference type="ChEBI" id="CHEBI:64076"/>
        <dbReference type="ChEBI" id="CHEBI:64077"/>
        <dbReference type="EC" id="5.1.99.6"/>
    </reaction>
</comment>
<comment type="catalytic activity">
    <reaction evidence="1 18 19">
        <text>(6R)-NADHX = (6S)-NADHX</text>
        <dbReference type="Rhea" id="RHEA:32215"/>
        <dbReference type="ChEBI" id="CHEBI:64074"/>
        <dbReference type="ChEBI" id="CHEBI:64075"/>
        <dbReference type="EC" id="5.1.99.6"/>
    </reaction>
</comment>
<feature type="binding site" evidence="17">
    <location>
        <begin position="399"/>
        <end position="403"/>
    </location>
    <ligand>
        <name>AMP</name>
        <dbReference type="ChEBI" id="CHEBI:456215"/>
    </ligand>
</feature>
<comment type="catalytic activity">
    <reaction evidence="16 17 19">
        <text>(6S)-NADPHX + ADP = AMP + phosphate + NADPH + H(+)</text>
        <dbReference type="Rhea" id="RHEA:32235"/>
        <dbReference type="ChEBI" id="CHEBI:15378"/>
        <dbReference type="ChEBI" id="CHEBI:43474"/>
        <dbReference type="ChEBI" id="CHEBI:57783"/>
        <dbReference type="ChEBI" id="CHEBI:64076"/>
        <dbReference type="ChEBI" id="CHEBI:456215"/>
        <dbReference type="ChEBI" id="CHEBI:456216"/>
        <dbReference type="EC" id="4.2.1.136"/>
    </reaction>
</comment>
<comment type="caution">
    <text evidence="22">The sequence shown here is derived from an EMBL/GenBank/DDBJ whole genome shotgun (WGS) entry which is preliminary data.</text>
</comment>
<organism evidence="22 23">
    <name type="scientific">Candidatus Lambdaproteobacteria bacterium RIFOXYD2_FULL_56_26</name>
    <dbReference type="NCBI Taxonomy" id="1817773"/>
    <lineage>
        <taxon>Bacteria</taxon>
        <taxon>Pseudomonadati</taxon>
        <taxon>Pseudomonadota</taxon>
        <taxon>Candidatus Lambdaproteobacteria</taxon>
    </lineage>
</organism>
<keyword evidence="12 17" id="KW-0456">Lyase</keyword>
<comment type="caution">
    <text evidence="18">Lacks conserved residue(s) required for the propagation of feature annotation.</text>
</comment>
<dbReference type="GO" id="GO:0046872">
    <property type="term" value="F:metal ion binding"/>
    <property type="evidence" value="ECO:0007669"/>
    <property type="project" value="UniProtKB-UniRule"/>
</dbReference>
<feature type="binding site" evidence="17">
    <location>
        <position position="314"/>
    </location>
    <ligand>
        <name>(6S)-NADPHX</name>
        <dbReference type="ChEBI" id="CHEBI:64076"/>
    </ligand>
</feature>
<dbReference type="PROSITE" id="PS51385">
    <property type="entry name" value="YJEF_N"/>
    <property type="match status" value="1"/>
</dbReference>
<dbReference type="PROSITE" id="PS51383">
    <property type="entry name" value="YJEF_C_3"/>
    <property type="match status" value="1"/>
</dbReference>
<dbReference type="HAMAP" id="MF_01966">
    <property type="entry name" value="NADHX_epimerase"/>
    <property type="match status" value="1"/>
</dbReference>
<evidence type="ECO:0000256" key="1">
    <source>
        <dbReference type="ARBA" id="ARBA00000013"/>
    </source>
</evidence>
<dbReference type="SUPFAM" id="SSF64153">
    <property type="entry name" value="YjeF N-terminal domain-like"/>
    <property type="match status" value="1"/>
</dbReference>
<dbReference type="Gene3D" id="3.40.50.10260">
    <property type="entry name" value="YjeF N-terminal domain"/>
    <property type="match status" value="1"/>
</dbReference>
<evidence type="ECO:0000256" key="5">
    <source>
        <dbReference type="ARBA" id="ARBA00022723"/>
    </source>
</evidence>
<keyword evidence="8 17" id="KW-0521">NADP</keyword>
<evidence type="ECO:0000259" key="20">
    <source>
        <dbReference type="PROSITE" id="PS51383"/>
    </source>
</evidence>
<dbReference type="PANTHER" id="PTHR12592">
    <property type="entry name" value="ATP-DEPENDENT (S)-NAD(P)H-HYDRATE DEHYDRATASE FAMILY MEMBER"/>
    <property type="match status" value="1"/>
</dbReference>
<keyword evidence="9 18" id="KW-0630">Potassium</keyword>
<dbReference type="AlphaFoldDB" id="A0A1F6H338"/>
<keyword evidence="6 17" id="KW-0547">Nucleotide-binding</keyword>
<evidence type="ECO:0000256" key="6">
    <source>
        <dbReference type="ARBA" id="ARBA00022741"/>
    </source>
</evidence>
<dbReference type="Pfam" id="PF01256">
    <property type="entry name" value="Carb_kinase"/>
    <property type="match status" value="1"/>
</dbReference>
<evidence type="ECO:0000256" key="9">
    <source>
        <dbReference type="ARBA" id="ARBA00022958"/>
    </source>
</evidence>
<comment type="similarity">
    <text evidence="3 19">In the N-terminal section; belongs to the NnrE/AIBP family.</text>
</comment>